<keyword evidence="1" id="KW-0732">Signal</keyword>
<evidence type="ECO:0000313" key="6">
    <source>
        <dbReference type="Proteomes" id="UP000292459"/>
    </source>
</evidence>
<keyword evidence="6" id="KW-1185">Reference proteome</keyword>
<dbReference type="PANTHER" id="PTHR21666">
    <property type="entry name" value="PEPTIDASE-RELATED"/>
    <property type="match status" value="1"/>
</dbReference>
<comment type="caution">
    <text evidence="5">The sequence shown here is derived from an EMBL/GenBank/DDBJ whole genome shotgun (WGS) entry which is preliminary data.</text>
</comment>
<evidence type="ECO:0000256" key="2">
    <source>
        <dbReference type="SAM" id="Coils"/>
    </source>
</evidence>
<dbReference type="SUPFAM" id="SSF51261">
    <property type="entry name" value="Duplicated hybrid motif"/>
    <property type="match status" value="1"/>
</dbReference>
<dbReference type="CDD" id="cd12797">
    <property type="entry name" value="M23_peptidase"/>
    <property type="match status" value="1"/>
</dbReference>
<dbReference type="InterPro" id="IPR050570">
    <property type="entry name" value="Cell_wall_metabolism_enzyme"/>
</dbReference>
<organism evidence="5 6">
    <name type="scientific">Leptolyngbya iicbica LK</name>
    <dbReference type="NCBI Taxonomy" id="2294035"/>
    <lineage>
        <taxon>Bacteria</taxon>
        <taxon>Bacillati</taxon>
        <taxon>Cyanobacteriota</taxon>
        <taxon>Cyanophyceae</taxon>
        <taxon>Leptolyngbyales</taxon>
        <taxon>Leptolyngbyaceae</taxon>
        <taxon>Leptolyngbya group</taxon>
        <taxon>Leptolyngbya</taxon>
        <taxon>Leptolyngbya iicbica</taxon>
    </lineage>
</organism>
<dbReference type="Gene3D" id="6.10.250.3150">
    <property type="match status" value="1"/>
</dbReference>
<evidence type="ECO:0000256" key="3">
    <source>
        <dbReference type="SAM" id="Phobius"/>
    </source>
</evidence>
<dbReference type="EMBL" id="QVFV01000001">
    <property type="protein sequence ID" value="RZM83093.1"/>
    <property type="molecule type" value="Genomic_DNA"/>
</dbReference>
<dbReference type="Gene3D" id="2.70.70.10">
    <property type="entry name" value="Glucose Permease (Domain IIA)"/>
    <property type="match status" value="1"/>
</dbReference>
<gene>
    <name evidence="5" type="ORF">DYY88_06315</name>
</gene>
<proteinExistence type="predicted"/>
<dbReference type="PANTHER" id="PTHR21666:SF289">
    <property type="entry name" value="L-ALA--D-GLU ENDOPEPTIDASE"/>
    <property type="match status" value="1"/>
</dbReference>
<evidence type="ECO:0000256" key="1">
    <source>
        <dbReference type="ARBA" id="ARBA00022729"/>
    </source>
</evidence>
<feature type="transmembrane region" description="Helical" evidence="3">
    <location>
        <begin position="12"/>
        <end position="31"/>
    </location>
</feature>
<protein>
    <submittedName>
        <fullName evidence="5">Peptidase M23</fullName>
    </submittedName>
</protein>
<feature type="coiled-coil region" evidence="2">
    <location>
        <begin position="171"/>
        <end position="257"/>
    </location>
</feature>
<dbReference type="InterPro" id="IPR011055">
    <property type="entry name" value="Dup_hybrid_motif"/>
</dbReference>
<evidence type="ECO:0000313" key="5">
    <source>
        <dbReference type="EMBL" id="RZM83093.1"/>
    </source>
</evidence>
<name>A0A4Q7EI80_9CYAN</name>
<accession>A0A4Q7EI80</accession>
<keyword evidence="3" id="KW-0472">Membrane</keyword>
<dbReference type="InterPro" id="IPR016047">
    <property type="entry name" value="M23ase_b-sheet_dom"/>
</dbReference>
<sequence>MRPTPQIRRRRWWVSTVVLAIAIALCHSLILHTPVQAMERSFLISQSIDDLREQKETIDQKRQNIQQQTQQLERQTDQAEQNLDVLQNTIAATAQQIADTEFRLAKAEDELKALENDLLKAEAAYEDVRRAAVGRLQFLQRQQGGEGWAVLLQSENFNEFLDRRYQLQRVYQADRNVLVDLKAKADEIKQQRAVVESQKTRVFLLRQELLAKKQQYEAEASQQELLISRLQTDKAALAAAQEQLARDSEEIAALIRQRVAASTGVVRGTGVFVFPVNGRMTSGFGYRRHPILGTSRLHAGVDFGAPTGTTIYAADSGRVIFSGWRGGYGNTVIVDHGGGITTLYAHCSRLFVSAGQAVSQGQAIAAVGSTGLSTGPHLHFEVRQNGSPVNPMAYL</sequence>
<reference evidence="5 6" key="1">
    <citation type="submission" date="2018-11" db="EMBL/GenBank/DDBJ databases">
        <title>Whole genome sequencing of an environmental sample.</title>
        <authorList>
            <person name="Sarangi A.N."/>
            <person name="Singh D."/>
            <person name="Tripathy S."/>
        </authorList>
    </citation>
    <scope>NUCLEOTIDE SEQUENCE [LARGE SCALE GENOMIC DNA]</scope>
    <source>
        <strain evidence="5 6">Lakshadweep</strain>
    </source>
</reference>
<dbReference type="Proteomes" id="UP000292459">
    <property type="component" value="Unassembled WGS sequence"/>
</dbReference>
<feature type="coiled-coil region" evidence="2">
    <location>
        <begin position="44"/>
        <end position="131"/>
    </location>
</feature>
<feature type="domain" description="M23ase beta-sheet core" evidence="4">
    <location>
        <begin position="297"/>
        <end position="391"/>
    </location>
</feature>
<keyword evidence="2" id="KW-0175">Coiled coil</keyword>
<keyword evidence="3" id="KW-1133">Transmembrane helix</keyword>
<evidence type="ECO:0000259" key="4">
    <source>
        <dbReference type="Pfam" id="PF01551"/>
    </source>
</evidence>
<keyword evidence="3" id="KW-0812">Transmembrane</keyword>
<dbReference type="GO" id="GO:0004222">
    <property type="term" value="F:metalloendopeptidase activity"/>
    <property type="evidence" value="ECO:0007669"/>
    <property type="project" value="TreeGrafter"/>
</dbReference>
<dbReference type="Pfam" id="PF01551">
    <property type="entry name" value="Peptidase_M23"/>
    <property type="match status" value="1"/>
</dbReference>
<dbReference type="FunFam" id="2.70.70.10:FF:000006">
    <property type="entry name" value="M23 family peptidase"/>
    <property type="match status" value="1"/>
</dbReference>
<dbReference type="AlphaFoldDB" id="A0A4Q7EI80"/>
<dbReference type="OrthoDB" id="507840at2"/>